<feature type="domain" description="Band 7" evidence="4">
    <location>
        <begin position="41"/>
        <end position="199"/>
    </location>
</feature>
<evidence type="ECO:0000256" key="1">
    <source>
        <dbReference type="ARBA" id="ARBA00004167"/>
    </source>
</evidence>
<sequence length="285" mass="30715">MNRSATVIAVLLVIAGAVLIGLLRLFVPGVLLILIGIGAALALRMANEWERAVVLRLGRFAGIRGPGAFLIIPVIETVYVAVDTRKQSTVISAENTLTLDGVSVAVDSILFWKVEDVKRVATELLDYRAMIGQVAQTSLRETISGMTLAEILGNREQMDQRIRTVIADKSQDWGIGGIGVQIRDVRIPGELNDAMSRNAQAEKEKQARVTLASSEVAIAEQIVRAGDIYAANPAALKIRQMNLIYEMNKNKGTTILIPTDLAGAMSGVLGTIQPPLSPEPEAKRP</sequence>
<feature type="transmembrane region" description="Helical" evidence="3">
    <location>
        <begin position="63"/>
        <end position="82"/>
    </location>
</feature>
<dbReference type="InterPro" id="IPR001972">
    <property type="entry name" value="Stomatin_HflK_fam"/>
</dbReference>
<dbReference type="GO" id="GO:0005886">
    <property type="term" value="C:plasma membrane"/>
    <property type="evidence" value="ECO:0007669"/>
    <property type="project" value="InterPro"/>
</dbReference>
<dbReference type="PANTHER" id="PTHR10264">
    <property type="entry name" value="BAND 7 PROTEIN-RELATED"/>
    <property type="match status" value="1"/>
</dbReference>
<dbReference type="Proteomes" id="UP001279553">
    <property type="component" value="Unassembled WGS sequence"/>
</dbReference>
<dbReference type="CDD" id="cd13775">
    <property type="entry name" value="SPFH_eoslipins_u3"/>
    <property type="match status" value="1"/>
</dbReference>
<dbReference type="FunFam" id="3.30.479.30:FF:000004">
    <property type="entry name" value="Putative membrane protease family, stomatin"/>
    <property type="match status" value="1"/>
</dbReference>
<dbReference type="InterPro" id="IPR036013">
    <property type="entry name" value="Band_7/SPFH_dom_sf"/>
</dbReference>
<dbReference type="GO" id="GO:0098552">
    <property type="term" value="C:side of membrane"/>
    <property type="evidence" value="ECO:0007669"/>
    <property type="project" value="UniProtKB-ARBA"/>
</dbReference>
<dbReference type="SUPFAM" id="SSF117892">
    <property type="entry name" value="Band 7/SPFH domain"/>
    <property type="match status" value="1"/>
</dbReference>
<proteinExistence type="inferred from homology"/>
<keyword evidence="6" id="KW-1185">Reference proteome</keyword>
<comment type="subcellular location">
    <subcellularLocation>
        <location evidence="1">Membrane</location>
        <topology evidence="1">Single-pass membrane protein</topology>
    </subcellularLocation>
</comment>
<protein>
    <submittedName>
        <fullName evidence="5">Slipin family protein</fullName>
    </submittedName>
</protein>
<dbReference type="InterPro" id="IPR001107">
    <property type="entry name" value="Band_7"/>
</dbReference>
<name>A0AAW9DRK4_ACIAO</name>
<reference evidence="5 6" key="1">
    <citation type="submission" date="2023-11" db="EMBL/GenBank/DDBJ databases">
        <title>MicrobeMod: A computational toolkit for identifying prokaryotic methylation and restriction-modification with nanopore sequencing.</title>
        <authorList>
            <person name="Crits-Christoph A."/>
            <person name="Kang S.C."/>
            <person name="Lee H."/>
            <person name="Ostrov N."/>
        </authorList>
    </citation>
    <scope>NUCLEOTIDE SEQUENCE [LARGE SCALE GENOMIC DNA]</scope>
    <source>
        <strain evidence="5 6">DSMZ 700</strain>
    </source>
</reference>
<dbReference type="InterPro" id="IPR043202">
    <property type="entry name" value="Band-7_stomatin-like"/>
</dbReference>
<dbReference type="Pfam" id="PF01145">
    <property type="entry name" value="Band_7"/>
    <property type="match status" value="1"/>
</dbReference>
<dbReference type="RefSeq" id="WP_319614185.1">
    <property type="nucleotide sequence ID" value="NZ_JAWXYB010000018.1"/>
</dbReference>
<dbReference type="Gene3D" id="3.30.479.30">
    <property type="entry name" value="Band 7 domain"/>
    <property type="match status" value="1"/>
</dbReference>
<keyword evidence="3" id="KW-1133">Transmembrane helix</keyword>
<gene>
    <name evidence="5" type="ORF">SIL87_10835</name>
</gene>
<dbReference type="PANTHER" id="PTHR10264:SF19">
    <property type="entry name" value="AT06885P-RELATED"/>
    <property type="match status" value="1"/>
</dbReference>
<accession>A0AAW9DRK4</accession>
<comment type="similarity">
    <text evidence="2">Belongs to the band 7/mec-2 family.</text>
</comment>
<dbReference type="PRINTS" id="PR00721">
    <property type="entry name" value="STOMATIN"/>
</dbReference>
<comment type="caution">
    <text evidence="5">The sequence shown here is derived from an EMBL/GenBank/DDBJ whole genome shotgun (WGS) entry which is preliminary data.</text>
</comment>
<dbReference type="Gene3D" id="6.10.250.2090">
    <property type="match status" value="1"/>
</dbReference>
<evidence type="ECO:0000256" key="2">
    <source>
        <dbReference type="ARBA" id="ARBA00008164"/>
    </source>
</evidence>
<keyword evidence="3" id="KW-0812">Transmembrane</keyword>
<evidence type="ECO:0000313" key="5">
    <source>
        <dbReference type="EMBL" id="MDX5931261.1"/>
    </source>
</evidence>
<feature type="transmembrane region" description="Helical" evidence="3">
    <location>
        <begin position="26"/>
        <end position="43"/>
    </location>
</feature>
<dbReference type="AlphaFoldDB" id="A0AAW9DRK4"/>
<keyword evidence="3" id="KW-0472">Membrane</keyword>
<organism evidence="5 6">
    <name type="scientific">Acidiphilium acidophilum</name>
    <name type="common">Thiobacillus acidophilus</name>
    <dbReference type="NCBI Taxonomy" id="76588"/>
    <lineage>
        <taxon>Bacteria</taxon>
        <taxon>Pseudomonadati</taxon>
        <taxon>Pseudomonadota</taxon>
        <taxon>Alphaproteobacteria</taxon>
        <taxon>Acetobacterales</taxon>
        <taxon>Acidocellaceae</taxon>
        <taxon>Acidiphilium</taxon>
    </lineage>
</organism>
<dbReference type="SMART" id="SM00244">
    <property type="entry name" value="PHB"/>
    <property type="match status" value="1"/>
</dbReference>
<evidence type="ECO:0000259" key="4">
    <source>
        <dbReference type="SMART" id="SM00244"/>
    </source>
</evidence>
<evidence type="ECO:0000256" key="3">
    <source>
        <dbReference type="SAM" id="Phobius"/>
    </source>
</evidence>
<dbReference type="EMBL" id="JAWXYB010000018">
    <property type="protein sequence ID" value="MDX5931261.1"/>
    <property type="molecule type" value="Genomic_DNA"/>
</dbReference>
<evidence type="ECO:0000313" key="6">
    <source>
        <dbReference type="Proteomes" id="UP001279553"/>
    </source>
</evidence>